<proteinExistence type="predicted"/>
<dbReference type="GO" id="GO:0008270">
    <property type="term" value="F:zinc ion binding"/>
    <property type="evidence" value="ECO:0007669"/>
    <property type="project" value="InterPro"/>
</dbReference>
<protein>
    <recommendedName>
        <fullName evidence="2">Zn(2)-C6 fungal-type domain-containing protein</fullName>
    </recommendedName>
</protein>
<dbReference type="Proteomes" id="UP001140453">
    <property type="component" value="Unassembled WGS sequence"/>
</dbReference>
<accession>A0A9W9D0F4</accession>
<dbReference type="PROSITE" id="PS50048">
    <property type="entry name" value="ZN2_CY6_FUNGAL_2"/>
    <property type="match status" value="1"/>
</dbReference>
<evidence type="ECO:0000313" key="4">
    <source>
        <dbReference type="Proteomes" id="UP001140453"/>
    </source>
</evidence>
<dbReference type="OrthoDB" id="4314040at2759"/>
<dbReference type="SUPFAM" id="SSF57701">
    <property type="entry name" value="Zn2/Cys6 DNA-binding domain"/>
    <property type="match status" value="1"/>
</dbReference>
<reference evidence="3" key="1">
    <citation type="submission" date="2022-10" db="EMBL/GenBank/DDBJ databases">
        <title>Tapping the CABI collections for fungal endophytes: first genome assemblies for Collariella, Neodidymelliopsis, Ascochyta clinopodiicola, Didymella pomorum, Didymosphaeria variabile, Neocosmospora piperis and Neocucurbitaria cava.</title>
        <authorList>
            <person name="Hill R."/>
        </authorList>
    </citation>
    <scope>NUCLEOTIDE SEQUENCE</scope>
    <source>
        <strain evidence="3">IMI 355082</strain>
    </source>
</reference>
<evidence type="ECO:0000313" key="3">
    <source>
        <dbReference type="EMBL" id="KAJ4395883.1"/>
    </source>
</evidence>
<dbReference type="InterPro" id="IPR053178">
    <property type="entry name" value="Osmoadaptation_assoc"/>
</dbReference>
<dbReference type="SMART" id="SM00066">
    <property type="entry name" value="GAL4"/>
    <property type="match status" value="1"/>
</dbReference>
<evidence type="ECO:0000259" key="2">
    <source>
        <dbReference type="PROSITE" id="PS50048"/>
    </source>
</evidence>
<gene>
    <name evidence="3" type="ORF">N0V93_000098</name>
</gene>
<sequence length="457" mass="51097">MPGVPSYRGCEACRKQKKKCDQNKPACSRCTRLDIPCVGCGQRRYKFKNQTLSPMSRGLSQSASVRAMATMPVPSPLINSTTRVAGGLVWALGVTDIRYELSIYGDFLQDIPRRLGRNAALDSSVAALTTSFEAIHVLHKPPEVFNKYARALWSLRRCLDDPVEAQSPETLCAIWMIVICQGWIGSQDDQQVCHGEAMSHLLTAAMSRNWQGSFELQLARTLSVIVILESFYNSRIVLDHRLWDTIKDKRSQKPDAVHHRANNLEPCHLAKTAELFRDPQMQFDEVQSRYQSIRNDCDVLEALLSQTPMTRAAGGILTSDLAPPAKRLHVRQQTGHGILIMIALALNAVLYTHKPLGVDLALLAVEADELIDQAINLAEKAMQYRPLAASATPMCLVVAWAVTDDVLKQERLQQLLDEYQQDFASVRWREQAFKMKTRLRGIARGVAEPDPIAIVIT</sequence>
<dbReference type="EMBL" id="JAPEVB010000001">
    <property type="protein sequence ID" value="KAJ4395883.1"/>
    <property type="molecule type" value="Genomic_DNA"/>
</dbReference>
<organism evidence="3 4">
    <name type="scientific">Gnomoniopsis smithogilvyi</name>
    <dbReference type="NCBI Taxonomy" id="1191159"/>
    <lineage>
        <taxon>Eukaryota</taxon>
        <taxon>Fungi</taxon>
        <taxon>Dikarya</taxon>
        <taxon>Ascomycota</taxon>
        <taxon>Pezizomycotina</taxon>
        <taxon>Sordariomycetes</taxon>
        <taxon>Sordariomycetidae</taxon>
        <taxon>Diaporthales</taxon>
        <taxon>Gnomoniaceae</taxon>
        <taxon>Gnomoniopsis</taxon>
    </lineage>
</organism>
<comment type="caution">
    <text evidence="3">The sequence shown here is derived from an EMBL/GenBank/DDBJ whole genome shotgun (WGS) entry which is preliminary data.</text>
</comment>
<dbReference type="Gene3D" id="4.10.240.10">
    <property type="entry name" value="Zn(2)-C6 fungal-type DNA-binding domain"/>
    <property type="match status" value="1"/>
</dbReference>
<dbReference type="AlphaFoldDB" id="A0A9W9D0F4"/>
<dbReference type="GO" id="GO:0000981">
    <property type="term" value="F:DNA-binding transcription factor activity, RNA polymerase II-specific"/>
    <property type="evidence" value="ECO:0007669"/>
    <property type="project" value="InterPro"/>
</dbReference>
<keyword evidence="1" id="KW-0539">Nucleus</keyword>
<dbReference type="PANTHER" id="PTHR38111">
    <property type="entry name" value="ZN(2)-C6 FUNGAL-TYPE DOMAIN-CONTAINING PROTEIN-RELATED"/>
    <property type="match status" value="1"/>
</dbReference>
<dbReference type="InterPro" id="IPR001138">
    <property type="entry name" value="Zn2Cys6_DnaBD"/>
</dbReference>
<dbReference type="CDD" id="cd00067">
    <property type="entry name" value="GAL4"/>
    <property type="match status" value="1"/>
</dbReference>
<evidence type="ECO:0000256" key="1">
    <source>
        <dbReference type="ARBA" id="ARBA00023242"/>
    </source>
</evidence>
<dbReference type="PANTHER" id="PTHR38111:SF11">
    <property type="entry name" value="TRANSCRIPTION FACTOR DOMAIN-CONTAINING PROTEIN-RELATED"/>
    <property type="match status" value="1"/>
</dbReference>
<dbReference type="InterPro" id="IPR036864">
    <property type="entry name" value="Zn2-C6_fun-type_DNA-bd_sf"/>
</dbReference>
<dbReference type="Pfam" id="PF00172">
    <property type="entry name" value="Zn_clus"/>
    <property type="match status" value="1"/>
</dbReference>
<keyword evidence="4" id="KW-1185">Reference proteome</keyword>
<name>A0A9W9D0F4_9PEZI</name>
<dbReference type="PROSITE" id="PS00463">
    <property type="entry name" value="ZN2_CY6_FUNGAL_1"/>
    <property type="match status" value="1"/>
</dbReference>
<feature type="domain" description="Zn(2)-C6 fungal-type" evidence="2">
    <location>
        <begin position="9"/>
        <end position="38"/>
    </location>
</feature>